<dbReference type="AlphaFoldDB" id="A0A1F5A452"/>
<proteinExistence type="inferred from homology"/>
<dbReference type="PANTHER" id="PTHR43126:SF1">
    <property type="entry name" value="D-ALANYL-D-ALANINE DIPEPTIDASE"/>
    <property type="match status" value="1"/>
</dbReference>
<sequence length="219" mass="25226">MPEGFVYVDELIPDAILEVRYYSTDNFVGSRVDGYLAPKVILTIEATKALAAVADELRQQGLALKIFDGYRPQQAVNHFIRWVADVEDEKMKYKYYPEVDKKELFSLGYIAKKSGHSRGSTVDLTLIDINTGEELDMGSGFDYFGEISHHNTNMINEQQMQNRAILREVMEKYGFVAYSGEWWHYTLKNEPYPDTYYDFPVQGNKGVKSLQADHSNQMY</sequence>
<evidence type="ECO:0000256" key="6">
    <source>
        <dbReference type="ARBA" id="ARBA00022997"/>
    </source>
</evidence>
<keyword evidence="3 9" id="KW-0479">Metal-binding</keyword>
<reference evidence="11 12" key="1">
    <citation type="journal article" date="2016" name="Nat. Commun.">
        <title>Thousands of microbial genomes shed light on interconnected biogeochemical processes in an aquifer system.</title>
        <authorList>
            <person name="Anantharaman K."/>
            <person name="Brown C.T."/>
            <person name="Hug L.A."/>
            <person name="Sharon I."/>
            <person name="Castelle C.J."/>
            <person name="Probst A.J."/>
            <person name="Thomas B.C."/>
            <person name="Singh A."/>
            <person name="Wilkins M.J."/>
            <person name="Karaoz U."/>
            <person name="Brodie E.L."/>
            <person name="Williams K.H."/>
            <person name="Hubbard S.S."/>
            <person name="Banfield J.F."/>
        </authorList>
    </citation>
    <scope>NUCLEOTIDE SEQUENCE [LARGE SCALE GENOMIC DNA]</scope>
</reference>
<dbReference type="Pfam" id="PF01427">
    <property type="entry name" value="Peptidase_M15"/>
    <property type="match status" value="1"/>
</dbReference>
<dbReference type="InterPro" id="IPR000755">
    <property type="entry name" value="A_A_dipeptidase"/>
</dbReference>
<evidence type="ECO:0000256" key="10">
    <source>
        <dbReference type="PIRNR" id="PIRNR026671"/>
    </source>
</evidence>
<accession>A0A1F5A452</accession>
<dbReference type="GO" id="GO:0008270">
    <property type="term" value="F:zinc ion binding"/>
    <property type="evidence" value="ECO:0007669"/>
    <property type="project" value="UniProtKB-UniRule"/>
</dbReference>
<feature type="site" description="Transition state stabilizer" evidence="9">
    <location>
        <position position="71"/>
    </location>
</feature>
<comment type="catalytic activity">
    <reaction evidence="1 9 10">
        <text>D-alanyl-D-alanine + H2O = 2 D-alanine</text>
        <dbReference type="Rhea" id="RHEA:20661"/>
        <dbReference type="ChEBI" id="CHEBI:15377"/>
        <dbReference type="ChEBI" id="CHEBI:57416"/>
        <dbReference type="ChEBI" id="CHEBI:57822"/>
        <dbReference type="EC" id="3.4.13.22"/>
    </reaction>
</comment>
<dbReference type="SUPFAM" id="SSF55166">
    <property type="entry name" value="Hedgehog/DD-peptidase"/>
    <property type="match status" value="1"/>
</dbReference>
<evidence type="ECO:0000313" key="12">
    <source>
        <dbReference type="Proteomes" id="UP000177701"/>
    </source>
</evidence>
<dbReference type="CDD" id="cd14817">
    <property type="entry name" value="D-Ala-D-Ala_dipeptidase_VanX"/>
    <property type="match status" value="1"/>
</dbReference>
<keyword evidence="4 9" id="KW-0378">Hydrolase</keyword>
<gene>
    <name evidence="11" type="ORF">A2V47_02625</name>
</gene>
<keyword evidence="2 9" id="KW-0645">Protease</keyword>
<feature type="binding site" evidence="9">
    <location>
        <position position="116"/>
    </location>
    <ligand>
        <name>Zn(2+)</name>
        <dbReference type="ChEBI" id="CHEBI:29105"/>
        <note>catalytic</note>
    </ligand>
</feature>
<evidence type="ECO:0000256" key="9">
    <source>
        <dbReference type="HAMAP-Rule" id="MF_01924"/>
    </source>
</evidence>
<dbReference type="HAMAP" id="MF_01924">
    <property type="entry name" value="A_A_dipeptidase"/>
    <property type="match status" value="1"/>
</dbReference>
<evidence type="ECO:0000256" key="8">
    <source>
        <dbReference type="ARBA" id="ARBA00023316"/>
    </source>
</evidence>
<comment type="similarity">
    <text evidence="9 10">Belongs to the peptidase M15D family.</text>
</comment>
<dbReference type="PIRSF" id="PIRSF026671">
    <property type="entry name" value="AA_dipeptidase"/>
    <property type="match status" value="1"/>
</dbReference>
<dbReference type="Gene3D" id="3.30.1380.10">
    <property type="match status" value="1"/>
</dbReference>
<dbReference type="EC" id="3.4.13.22" evidence="9 10"/>
<keyword evidence="6 9" id="KW-0224">Dipeptidase</keyword>
<dbReference type="InterPro" id="IPR009045">
    <property type="entry name" value="Zn_M74/Hedgehog-like"/>
</dbReference>
<keyword evidence="5 9" id="KW-0862">Zinc</keyword>
<comment type="caution">
    <text evidence="11">The sequence shown here is derived from an EMBL/GenBank/DDBJ whole genome shotgun (WGS) entry which is preliminary data.</text>
</comment>
<dbReference type="EMBL" id="MEYH01000113">
    <property type="protein sequence ID" value="OGD13343.1"/>
    <property type="molecule type" value="Genomic_DNA"/>
</dbReference>
<keyword evidence="8 10" id="KW-0961">Cell wall biogenesis/degradation</keyword>
<feature type="binding site" evidence="9">
    <location>
        <position position="123"/>
    </location>
    <ligand>
        <name>Zn(2+)</name>
        <dbReference type="ChEBI" id="CHEBI:29105"/>
        <note>catalytic</note>
    </ligand>
</feature>
<dbReference type="GO" id="GO:0008237">
    <property type="term" value="F:metallopeptidase activity"/>
    <property type="evidence" value="ECO:0007669"/>
    <property type="project" value="UniProtKB-KW"/>
</dbReference>
<feature type="binding site" evidence="9">
    <location>
        <position position="184"/>
    </location>
    <ligand>
        <name>Zn(2+)</name>
        <dbReference type="ChEBI" id="CHEBI:29105"/>
        <note>catalytic</note>
    </ligand>
</feature>
<dbReference type="Proteomes" id="UP000177701">
    <property type="component" value="Unassembled WGS sequence"/>
</dbReference>
<evidence type="ECO:0000256" key="5">
    <source>
        <dbReference type="ARBA" id="ARBA00022833"/>
    </source>
</evidence>
<evidence type="ECO:0000256" key="7">
    <source>
        <dbReference type="ARBA" id="ARBA00023049"/>
    </source>
</evidence>
<dbReference type="GO" id="GO:0071555">
    <property type="term" value="P:cell wall organization"/>
    <property type="evidence" value="ECO:0007669"/>
    <property type="project" value="UniProtKB-KW"/>
</dbReference>
<evidence type="ECO:0000256" key="2">
    <source>
        <dbReference type="ARBA" id="ARBA00022670"/>
    </source>
</evidence>
<comment type="cofactor">
    <cofactor evidence="9">
        <name>Zn(2+)</name>
        <dbReference type="ChEBI" id="CHEBI:29105"/>
    </cofactor>
    <text evidence="9">Binds 1 zinc ion per subunit.</text>
</comment>
<keyword evidence="7 9" id="KW-0482">Metalloprotease</keyword>
<organism evidence="11 12">
    <name type="scientific">Candidatus Sediminicultor quintus</name>
    <dbReference type="NCBI Taxonomy" id="1797291"/>
    <lineage>
        <taxon>Bacteria</taxon>
        <taxon>Pseudomonadati</taxon>
        <taxon>Atribacterota</taxon>
        <taxon>Candidatus Phoenicimicrobiia</taxon>
        <taxon>Candidatus Pheonicimicrobiales</taxon>
        <taxon>Candidatus Phoenicimicrobiaceae</taxon>
        <taxon>Candidatus Sediminicultor</taxon>
    </lineage>
</organism>
<protein>
    <recommendedName>
        <fullName evidence="9 10">D-alanyl-D-alanine dipeptidase</fullName>
        <shortName evidence="9 10">D-Ala-D-Ala dipeptidase</shortName>
        <ecNumber evidence="9 10">3.4.13.22</ecNumber>
    </recommendedName>
</protein>
<dbReference type="PANTHER" id="PTHR43126">
    <property type="entry name" value="D-ALANYL-D-ALANINE DIPEPTIDASE"/>
    <property type="match status" value="1"/>
</dbReference>
<dbReference type="GO" id="GO:0006508">
    <property type="term" value="P:proteolysis"/>
    <property type="evidence" value="ECO:0007669"/>
    <property type="project" value="UniProtKB-KW"/>
</dbReference>
<name>A0A1F5A452_9BACT</name>
<comment type="function">
    <text evidence="9 10">Catalyzes hydrolysis of the D-alanyl-D-alanine dipeptide.</text>
</comment>
<dbReference type="STRING" id="1797291.A2V47_02625"/>
<feature type="active site" description="Proton donor/acceptor" evidence="9">
    <location>
        <position position="181"/>
    </location>
</feature>
<evidence type="ECO:0000313" key="11">
    <source>
        <dbReference type="EMBL" id="OGD13343.1"/>
    </source>
</evidence>
<evidence type="ECO:0000256" key="1">
    <source>
        <dbReference type="ARBA" id="ARBA00001362"/>
    </source>
</evidence>
<evidence type="ECO:0000256" key="3">
    <source>
        <dbReference type="ARBA" id="ARBA00022723"/>
    </source>
</evidence>
<dbReference type="GO" id="GO:0160237">
    <property type="term" value="F:D-Ala-D-Ala dipeptidase activity"/>
    <property type="evidence" value="ECO:0007669"/>
    <property type="project" value="UniProtKB-EC"/>
</dbReference>
<evidence type="ECO:0000256" key="4">
    <source>
        <dbReference type="ARBA" id="ARBA00022801"/>
    </source>
</evidence>